<feature type="transmembrane region" description="Helical" evidence="1">
    <location>
        <begin position="74"/>
        <end position="95"/>
    </location>
</feature>
<gene>
    <name evidence="2" type="ORF">J437_LFUL002595</name>
</gene>
<keyword evidence="1" id="KW-1133">Transmembrane helix</keyword>
<keyword evidence="1" id="KW-0472">Membrane</keyword>
<feature type="transmembrane region" description="Helical" evidence="1">
    <location>
        <begin position="21"/>
        <end position="42"/>
    </location>
</feature>
<keyword evidence="1" id="KW-0812">Transmembrane</keyword>
<dbReference type="EMBL" id="KZ308138">
    <property type="protein sequence ID" value="KAG8222602.1"/>
    <property type="molecule type" value="Genomic_DNA"/>
</dbReference>
<evidence type="ECO:0000256" key="1">
    <source>
        <dbReference type="SAM" id="Phobius"/>
    </source>
</evidence>
<evidence type="ECO:0000313" key="2">
    <source>
        <dbReference type="EMBL" id="KAG8222602.1"/>
    </source>
</evidence>
<name>A0A8K0JTW0_LADFU</name>
<dbReference type="Proteomes" id="UP000792457">
    <property type="component" value="Unassembled WGS sequence"/>
</dbReference>
<organism evidence="2 3">
    <name type="scientific">Ladona fulva</name>
    <name type="common">Scarce chaser dragonfly</name>
    <name type="synonym">Libellula fulva</name>
    <dbReference type="NCBI Taxonomy" id="123851"/>
    <lineage>
        <taxon>Eukaryota</taxon>
        <taxon>Metazoa</taxon>
        <taxon>Ecdysozoa</taxon>
        <taxon>Arthropoda</taxon>
        <taxon>Hexapoda</taxon>
        <taxon>Insecta</taxon>
        <taxon>Pterygota</taxon>
        <taxon>Palaeoptera</taxon>
        <taxon>Odonata</taxon>
        <taxon>Epiprocta</taxon>
        <taxon>Anisoptera</taxon>
        <taxon>Libelluloidea</taxon>
        <taxon>Libellulidae</taxon>
        <taxon>Ladona</taxon>
    </lineage>
</organism>
<proteinExistence type="predicted"/>
<keyword evidence="3" id="KW-1185">Reference proteome</keyword>
<accession>A0A8K0JTW0</accession>
<sequence>MDLPKVAPGEQVQVKKIPIGISYFLLTIIRLNCNLLAVLTLFPPKDEKKIVGTMIPSMNIDEKYSFTQRTRMPASLLACATPMSASLFTFAVCAFPKEARYWTSS</sequence>
<reference evidence="2" key="2">
    <citation type="submission" date="2017-10" db="EMBL/GenBank/DDBJ databases">
        <title>Ladona fulva Genome sequencing and assembly.</title>
        <authorList>
            <person name="Murali S."/>
            <person name="Richards S."/>
            <person name="Bandaranaike D."/>
            <person name="Bellair M."/>
            <person name="Blankenburg K."/>
            <person name="Chao H."/>
            <person name="Dinh H."/>
            <person name="Doddapaneni H."/>
            <person name="Dugan-Rocha S."/>
            <person name="Elkadiri S."/>
            <person name="Gnanaolivu R."/>
            <person name="Hernandez B."/>
            <person name="Skinner E."/>
            <person name="Javaid M."/>
            <person name="Lee S."/>
            <person name="Li M."/>
            <person name="Ming W."/>
            <person name="Munidasa M."/>
            <person name="Muniz J."/>
            <person name="Nguyen L."/>
            <person name="Hughes D."/>
            <person name="Osuji N."/>
            <person name="Pu L.-L."/>
            <person name="Puazo M."/>
            <person name="Qu C."/>
            <person name="Quiroz J."/>
            <person name="Raj R."/>
            <person name="Weissenberger G."/>
            <person name="Xin Y."/>
            <person name="Zou X."/>
            <person name="Han Y."/>
            <person name="Worley K."/>
            <person name="Muzny D."/>
            <person name="Gibbs R."/>
        </authorList>
    </citation>
    <scope>NUCLEOTIDE SEQUENCE</scope>
    <source>
        <strain evidence="2">Sampled in the wild</strain>
    </source>
</reference>
<evidence type="ECO:0000313" key="3">
    <source>
        <dbReference type="Proteomes" id="UP000792457"/>
    </source>
</evidence>
<reference evidence="2" key="1">
    <citation type="submission" date="2013-04" db="EMBL/GenBank/DDBJ databases">
        <authorList>
            <person name="Qu J."/>
            <person name="Murali S.C."/>
            <person name="Bandaranaike D."/>
            <person name="Bellair M."/>
            <person name="Blankenburg K."/>
            <person name="Chao H."/>
            <person name="Dinh H."/>
            <person name="Doddapaneni H."/>
            <person name="Downs B."/>
            <person name="Dugan-Rocha S."/>
            <person name="Elkadiri S."/>
            <person name="Gnanaolivu R.D."/>
            <person name="Hernandez B."/>
            <person name="Javaid M."/>
            <person name="Jayaseelan J.C."/>
            <person name="Lee S."/>
            <person name="Li M."/>
            <person name="Ming W."/>
            <person name="Munidasa M."/>
            <person name="Muniz J."/>
            <person name="Nguyen L."/>
            <person name="Ongeri F."/>
            <person name="Osuji N."/>
            <person name="Pu L.-L."/>
            <person name="Puazo M."/>
            <person name="Qu C."/>
            <person name="Quiroz J."/>
            <person name="Raj R."/>
            <person name="Weissenberger G."/>
            <person name="Xin Y."/>
            <person name="Zou X."/>
            <person name="Han Y."/>
            <person name="Richards S."/>
            <person name="Worley K."/>
            <person name="Muzny D."/>
            <person name="Gibbs R."/>
        </authorList>
    </citation>
    <scope>NUCLEOTIDE SEQUENCE</scope>
    <source>
        <strain evidence="2">Sampled in the wild</strain>
    </source>
</reference>
<comment type="caution">
    <text evidence="2">The sequence shown here is derived from an EMBL/GenBank/DDBJ whole genome shotgun (WGS) entry which is preliminary data.</text>
</comment>
<dbReference type="AlphaFoldDB" id="A0A8K0JTW0"/>
<protein>
    <submittedName>
        <fullName evidence="2">Uncharacterized protein</fullName>
    </submittedName>
</protein>